<reference evidence="1" key="1">
    <citation type="submission" date="2014-11" db="EMBL/GenBank/DDBJ databases">
        <authorList>
            <person name="Amaro Gonzalez C."/>
        </authorList>
    </citation>
    <scope>NUCLEOTIDE SEQUENCE</scope>
</reference>
<organism evidence="1">
    <name type="scientific">Anguilla anguilla</name>
    <name type="common">European freshwater eel</name>
    <name type="synonym">Muraena anguilla</name>
    <dbReference type="NCBI Taxonomy" id="7936"/>
    <lineage>
        <taxon>Eukaryota</taxon>
        <taxon>Metazoa</taxon>
        <taxon>Chordata</taxon>
        <taxon>Craniata</taxon>
        <taxon>Vertebrata</taxon>
        <taxon>Euteleostomi</taxon>
        <taxon>Actinopterygii</taxon>
        <taxon>Neopterygii</taxon>
        <taxon>Teleostei</taxon>
        <taxon>Anguilliformes</taxon>
        <taxon>Anguillidae</taxon>
        <taxon>Anguilla</taxon>
    </lineage>
</organism>
<accession>A0A0E9W156</accession>
<evidence type="ECO:0000313" key="1">
    <source>
        <dbReference type="EMBL" id="JAH84114.1"/>
    </source>
</evidence>
<dbReference type="EMBL" id="GBXM01024463">
    <property type="protein sequence ID" value="JAH84114.1"/>
    <property type="molecule type" value="Transcribed_RNA"/>
</dbReference>
<sequence>MQADRRMDSQTDRQTLISVNHAQGWTLIGLRTRL</sequence>
<proteinExistence type="predicted"/>
<reference evidence="1" key="2">
    <citation type="journal article" date="2015" name="Fish Shellfish Immunol.">
        <title>Early steps in the European eel (Anguilla anguilla)-Vibrio vulnificus interaction in the gills: Role of the RtxA13 toxin.</title>
        <authorList>
            <person name="Callol A."/>
            <person name="Pajuelo D."/>
            <person name="Ebbesson L."/>
            <person name="Teles M."/>
            <person name="MacKenzie S."/>
            <person name="Amaro C."/>
        </authorList>
    </citation>
    <scope>NUCLEOTIDE SEQUENCE</scope>
</reference>
<dbReference type="AlphaFoldDB" id="A0A0E9W156"/>
<name>A0A0E9W156_ANGAN</name>
<protein>
    <submittedName>
        <fullName evidence="1">Uncharacterized protein</fullName>
    </submittedName>
</protein>